<keyword evidence="1" id="KW-0175">Coiled coil</keyword>
<dbReference type="RefSeq" id="WP_377149999.1">
    <property type="nucleotide sequence ID" value="NZ_JBHSAF010000001.1"/>
</dbReference>
<dbReference type="PANTHER" id="PTHR44757:SF2">
    <property type="entry name" value="BIOFILM ARCHITECTURE MAINTENANCE PROTEIN MBAA"/>
    <property type="match status" value="1"/>
</dbReference>
<dbReference type="PROSITE" id="PS50887">
    <property type="entry name" value="GGDEF"/>
    <property type="match status" value="1"/>
</dbReference>
<dbReference type="InterPro" id="IPR000160">
    <property type="entry name" value="GGDEF_dom"/>
</dbReference>
<name>A0ABV8CIW5_9GAMM</name>
<dbReference type="Gene3D" id="3.30.70.270">
    <property type="match status" value="1"/>
</dbReference>
<keyword evidence="4" id="KW-0808">Transferase</keyword>
<evidence type="ECO:0000313" key="5">
    <source>
        <dbReference type="Proteomes" id="UP001595692"/>
    </source>
</evidence>
<dbReference type="PROSITE" id="PS50113">
    <property type="entry name" value="PAC"/>
    <property type="match status" value="1"/>
</dbReference>
<keyword evidence="5" id="KW-1185">Reference proteome</keyword>
<dbReference type="PANTHER" id="PTHR44757">
    <property type="entry name" value="DIGUANYLATE CYCLASE DGCP"/>
    <property type="match status" value="1"/>
</dbReference>
<organism evidence="4 5">
    <name type="scientific">Pseudaeromonas sharmana</name>
    <dbReference type="NCBI Taxonomy" id="328412"/>
    <lineage>
        <taxon>Bacteria</taxon>
        <taxon>Pseudomonadati</taxon>
        <taxon>Pseudomonadota</taxon>
        <taxon>Gammaproteobacteria</taxon>
        <taxon>Aeromonadales</taxon>
        <taxon>Aeromonadaceae</taxon>
        <taxon>Pseudaeromonas</taxon>
    </lineage>
</organism>
<dbReference type="Pfam" id="PF08447">
    <property type="entry name" value="PAS_3"/>
    <property type="match status" value="1"/>
</dbReference>
<dbReference type="InterPro" id="IPR000014">
    <property type="entry name" value="PAS"/>
</dbReference>
<reference evidence="5" key="1">
    <citation type="journal article" date="2019" name="Int. J. Syst. Evol. Microbiol.">
        <title>The Global Catalogue of Microorganisms (GCM) 10K type strain sequencing project: providing services to taxonomists for standard genome sequencing and annotation.</title>
        <authorList>
            <consortium name="The Broad Institute Genomics Platform"/>
            <consortium name="The Broad Institute Genome Sequencing Center for Infectious Disease"/>
            <person name="Wu L."/>
            <person name="Ma J."/>
        </authorList>
    </citation>
    <scope>NUCLEOTIDE SEQUENCE [LARGE SCALE GENOMIC DNA]</scope>
    <source>
        <strain evidence="5">CCUG 54939</strain>
    </source>
</reference>
<dbReference type="SMART" id="SM00267">
    <property type="entry name" value="GGDEF"/>
    <property type="match status" value="1"/>
</dbReference>
<dbReference type="SUPFAM" id="SSF55785">
    <property type="entry name" value="PYP-like sensor domain (PAS domain)"/>
    <property type="match status" value="1"/>
</dbReference>
<evidence type="ECO:0000313" key="4">
    <source>
        <dbReference type="EMBL" id="MFC3912044.1"/>
    </source>
</evidence>
<evidence type="ECO:0000259" key="3">
    <source>
        <dbReference type="PROSITE" id="PS50887"/>
    </source>
</evidence>
<dbReference type="Proteomes" id="UP001595692">
    <property type="component" value="Unassembled WGS sequence"/>
</dbReference>
<sequence length="328" mass="37315">MSVRDPYQDASAQQLVERIEALQRELAHLSAYNAELCRENQLLLEKLNAALDGTGLCLWQGMVQSGELTVFNLQNFQRGDMAPHFDVWQAKLHPEDKQYTLDCYYGHLQGTYAFYEAEYRTVAADGQITWLWDRGRVIERDGQGKPLRVMGAHIDITQRKEYERRLALQADSDALTGLHNRQAFSRLVQARMKNPVPGALLFIDLDDFKVINDQLGHARGDRVLLQVAEWLQRMVPDGAICGRYGGDEFVVYLDTNVSLPQVSRLAEQLLTRSAVYEPEQGCNLHVGMSIGIALWQRPPTFLQGLEAADRAMYQAKQQGKLGYQWINM</sequence>
<dbReference type="InterPro" id="IPR013655">
    <property type="entry name" value="PAS_fold_3"/>
</dbReference>
<dbReference type="Pfam" id="PF00990">
    <property type="entry name" value="GGDEF"/>
    <property type="match status" value="1"/>
</dbReference>
<dbReference type="CDD" id="cd01949">
    <property type="entry name" value="GGDEF"/>
    <property type="match status" value="1"/>
</dbReference>
<dbReference type="EC" id="2.7.7.65" evidence="4"/>
<dbReference type="InterPro" id="IPR035965">
    <property type="entry name" value="PAS-like_dom_sf"/>
</dbReference>
<dbReference type="InterPro" id="IPR001610">
    <property type="entry name" value="PAC"/>
</dbReference>
<dbReference type="NCBIfam" id="TIGR00229">
    <property type="entry name" value="sensory_box"/>
    <property type="match status" value="1"/>
</dbReference>
<feature type="domain" description="GGDEF" evidence="3">
    <location>
        <begin position="196"/>
        <end position="328"/>
    </location>
</feature>
<proteinExistence type="predicted"/>
<comment type="caution">
    <text evidence="4">The sequence shown here is derived from an EMBL/GenBank/DDBJ whole genome shotgun (WGS) entry which is preliminary data.</text>
</comment>
<dbReference type="InterPro" id="IPR029787">
    <property type="entry name" value="Nucleotide_cyclase"/>
</dbReference>
<feature type="coiled-coil region" evidence="1">
    <location>
        <begin position="12"/>
        <end position="39"/>
    </location>
</feature>
<dbReference type="NCBIfam" id="TIGR00254">
    <property type="entry name" value="GGDEF"/>
    <property type="match status" value="1"/>
</dbReference>
<accession>A0ABV8CIW5</accession>
<dbReference type="SMART" id="SM00086">
    <property type="entry name" value="PAC"/>
    <property type="match status" value="1"/>
</dbReference>
<keyword evidence="4" id="KW-0548">Nucleotidyltransferase</keyword>
<dbReference type="SUPFAM" id="SSF55073">
    <property type="entry name" value="Nucleotide cyclase"/>
    <property type="match status" value="1"/>
</dbReference>
<dbReference type="InterPro" id="IPR052155">
    <property type="entry name" value="Biofilm_reg_signaling"/>
</dbReference>
<dbReference type="InterPro" id="IPR043128">
    <property type="entry name" value="Rev_trsase/Diguanyl_cyclase"/>
</dbReference>
<gene>
    <name evidence="4" type="ORF">ACFOSS_00995</name>
</gene>
<evidence type="ECO:0000259" key="2">
    <source>
        <dbReference type="PROSITE" id="PS50113"/>
    </source>
</evidence>
<dbReference type="Gene3D" id="3.30.450.20">
    <property type="entry name" value="PAS domain"/>
    <property type="match status" value="1"/>
</dbReference>
<dbReference type="InterPro" id="IPR000700">
    <property type="entry name" value="PAS-assoc_C"/>
</dbReference>
<dbReference type="GO" id="GO:0052621">
    <property type="term" value="F:diguanylate cyclase activity"/>
    <property type="evidence" value="ECO:0007669"/>
    <property type="project" value="UniProtKB-EC"/>
</dbReference>
<evidence type="ECO:0000256" key="1">
    <source>
        <dbReference type="SAM" id="Coils"/>
    </source>
</evidence>
<feature type="domain" description="PAC" evidence="2">
    <location>
        <begin position="115"/>
        <end position="168"/>
    </location>
</feature>
<protein>
    <submittedName>
        <fullName evidence="4">Diguanylate cyclase domain-containing protein</fullName>
        <ecNumber evidence="4">2.7.7.65</ecNumber>
    </submittedName>
</protein>
<dbReference type="EMBL" id="JBHSAF010000001">
    <property type="protein sequence ID" value="MFC3912044.1"/>
    <property type="molecule type" value="Genomic_DNA"/>
</dbReference>